<evidence type="ECO:0000313" key="4">
    <source>
        <dbReference type="Proteomes" id="UP000252586"/>
    </source>
</evidence>
<dbReference type="EMBL" id="QNRE01000004">
    <property type="protein sequence ID" value="RBO91595.1"/>
    <property type="molecule type" value="Genomic_DNA"/>
</dbReference>
<name>A0A366DNV2_9NOCA</name>
<dbReference type="Proteomes" id="UP000252586">
    <property type="component" value="Unassembled WGS sequence"/>
</dbReference>
<dbReference type="GO" id="GO:0046872">
    <property type="term" value="F:metal ion binding"/>
    <property type="evidence" value="ECO:0007669"/>
    <property type="project" value="InterPro"/>
</dbReference>
<proteinExistence type="predicted"/>
<comment type="caution">
    <text evidence="3">The sequence shown here is derived from an EMBL/GenBank/DDBJ whole genome shotgun (WGS) entry which is preliminary data.</text>
</comment>
<sequence length="272" mass="29854">MQTSGRTRDSTDARIDALSIMAARFAELTADASDLDREVTATPGWSVSDVLGHVAMEPSRYNQLALGGGTWPRRVTDLPAFNAEQIRTLPTRDPAALAAKLRADTDELGRTVRGFGGAVPLMNFDGDQRIRPDRALGTLLGEFTVHGYDIARTLRRPWPIDPAFVPLIMDGLHQVLPGWLDPARAAGHTATYAIRLRGLGTEYVYRFDDGRLVVDPPGPTRPDVRFNAEPITWLLLAYGRLSPLVPALTGRVLATGRKPWLAPRFARLFHAA</sequence>
<dbReference type="SUPFAM" id="SSF109854">
    <property type="entry name" value="DinB/YfiT-like putative metalloenzymes"/>
    <property type="match status" value="1"/>
</dbReference>
<dbReference type="InterPro" id="IPR017517">
    <property type="entry name" value="Maleyloyr_isom"/>
</dbReference>
<reference evidence="3 4" key="1">
    <citation type="submission" date="2018-06" db="EMBL/GenBank/DDBJ databases">
        <title>Genomic Encyclopedia of Type Strains, Phase IV (KMG-IV): sequencing the most valuable type-strain genomes for metagenomic binning, comparative biology and taxonomic classification.</title>
        <authorList>
            <person name="Goeker M."/>
        </authorList>
    </citation>
    <scope>NUCLEOTIDE SEQUENCE [LARGE SCALE GENOMIC DNA]</scope>
    <source>
        <strain evidence="3 4">DSM 44599</strain>
    </source>
</reference>
<dbReference type="InterPro" id="IPR034660">
    <property type="entry name" value="DinB/YfiT-like"/>
</dbReference>
<evidence type="ECO:0000313" key="3">
    <source>
        <dbReference type="EMBL" id="RBO91595.1"/>
    </source>
</evidence>
<evidence type="ECO:0000259" key="2">
    <source>
        <dbReference type="Pfam" id="PF11716"/>
    </source>
</evidence>
<dbReference type="STRING" id="1210090.GCA_001613185_00641"/>
<dbReference type="NCBIfam" id="TIGR03083">
    <property type="entry name" value="maleylpyruvate isomerase family mycothiol-dependent enzyme"/>
    <property type="match status" value="1"/>
</dbReference>
<dbReference type="InterPro" id="IPR024344">
    <property type="entry name" value="MDMPI_metal-binding"/>
</dbReference>
<dbReference type="InterPro" id="IPR036527">
    <property type="entry name" value="SCP2_sterol-bd_dom_sf"/>
</dbReference>
<dbReference type="Pfam" id="PF11716">
    <property type="entry name" value="MDMPI_N"/>
    <property type="match status" value="1"/>
</dbReference>
<accession>A0A366DNV2</accession>
<dbReference type="InterPro" id="IPR003033">
    <property type="entry name" value="SCP2_sterol-bd_dom"/>
</dbReference>
<dbReference type="AlphaFoldDB" id="A0A366DNV2"/>
<evidence type="ECO:0000259" key="1">
    <source>
        <dbReference type="Pfam" id="PF02036"/>
    </source>
</evidence>
<feature type="domain" description="Mycothiol-dependent maleylpyruvate isomerase metal-binding" evidence="2">
    <location>
        <begin position="22"/>
        <end position="151"/>
    </location>
</feature>
<dbReference type="SUPFAM" id="SSF55718">
    <property type="entry name" value="SCP-like"/>
    <property type="match status" value="1"/>
</dbReference>
<dbReference type="Pfam" id="PF02036">
    <property type="entry name" value="SCP2"/>
    <property type="match status" value="1"/>
</dbReference>
<dbReference type="Gene3D" id="1.20.120.450">
    <property type="entry name" value="dinb family like domain"/>
    <property type="match status" value="1"/>
</dbReference>
<organism evidence="3 4">
    <name type="scientific">Nocardia puris</name>
    <dbReference type="NCBI Taxonomy" id="208602"/>
    <lineage>
        <taxon>Bacteria</taxon>
        <taxon>Bacillati</taxon>
        <taxon>Actinomycetota</taxon>
        <taxon>Actinomycetes</taxon>
        <taxon>Mycobacteriales</taxon>
        <taxon>Nocardiaceae</taxon>
        <taxon>Nocardia</taxon>
    </lineage>
</organism>
<feature type="domain" description="SCP2" evidence="1">
    <location>
        <begin position="182"/>
        <end position="254"/>
    </location>
</feature>
<protein>
    <submittedName>
        <fullName evidence="3">Uncharacterized protein (TIGR03083 family)</fullName>
    </submittedName>
</protein>
<gene>
    <name evidence="3" type="ORF">DFR74_104299</name>
</gene>
<keyword evidence="4" id="KW-1185">Reference proteome</keyword>